<dbReference type="EMBL" id="CP046729">
    <property type="protein sequence ID" value="QUP53427.1"/>
    <property type="molecule type" value="Genomic_DNA"/>
</dbReference>
<dbReference type="InterPro" id="IPR013786">
    <property type="entry name" value="AcylCoA_DH/ox_N"/>
</dbReference>
<dbReference type="PANTHER" id="PTHR43884">
    <property type="entry name" value="ACYL-COA DEHYDROGENASE"/>
    <property type="match status" value="1"/>
</dbReference>
<dbReference type="Gene3D" id="1.10.540.10">
    <property type="entry name" value="Acyl-CoA dehydrogenase/oxidase, N-terminal domain"/>
    <property type="match status" value="1"/>
</dbReference>
<feature type="domain" description="Acyl-CoA dehydrogenase/oxidase N-terminal" evidence="8">
    <location>
        <begin position="6"/>
        <end position="94"/>
    </location>
</feature>
<evidence type="ECO:0000256" key="5">
    <source>
        <dbReference type="ARBA" id="ARBA00023002"/>
    </source>
</evidence>
<keyword evidence="10" id="KW-1185">Reference proteome</keyword>
<gene>
    <name evidence="9" type="ORF">GO998_06430</name>
</gene>
<evidence type="ECO:0000313" key="9">
    <source>
        <dbReference type="EMBL" id="QUP53427.1"/>
    </source>
</evidence>
<feature type="domain" description="Acyl-CoA oxidase/dehydrogenase middle" evidence="7">
    <location>
        <begin position="118"/>
        <end position="210"/>
    </location>
</feature>
<dbReference type="InterPro" id="IPR009075">
    <property type="entry name" value="AcylCo_DH/oxidase_C"/>
</dbReference>
<organism evidence="9 10">
    <name type="scientific">Ralstonia syzygii</name>
    <dbReference type="NCBI Taxonomy" id="28097"/>
    <lineage>
        <taxon>Bacteria</taxon>
        <taxon>Pseudomonadati</taxon>
        <taxon>Pseudomonadota</taxon>
        <taxon>Betaproteobacteria</taxon>
        <taxon>Burkholderiales</taxon>
        <taxon>Burkholderiaceae</taxon>
        <taxon>Ralstonia</taxon>
        <taxon>Ralstonia solanacearum species complex</taxon>
    </lineage>
</organism>
<dbReference type="InterPro" id="IPR009100">
    <property type="entry name" value="AcylCoA_DH/oxidase_NM_dom_sf"/>
</dbReference>
<feature type="domain" description="Acyl-CoA dehydrogenase/oxidase C-terminal" evidence="6">
    <location>
        <begin position="223"/>
        <end position="354"/>
    </location>
</feature>
<protein>
    <submittedName>
        <fullName evidence="9">Pimeloyl-CoA dehydrogenase small subunit</fullName>
    </submittedName>
</protein>
<dbReference type="Pfam" id="PF02771">
    <property type="entry name" value="Acyl-CoA_dh_N"/>
    <property type="match status" value="1"/>
</dbReference>
<dbReference type="InterPro" id="IPR036250">
    <property type="entry name" value="AcylCo_DH-like_C"/>
</dbReference>
<dbReference type="SUPFAM" id="SSF47203">
    <property type="entry name" value="Acyl-CoA dehydrogenase C-terminal domain-like"/>
    <property type="match status" value="1"/>
</dbReference>
<name>A0ABX7ZDW9_9RALS</name>
<evidence type="ECO:0000256" key="2">
    <source>
        <dbReference type="ARBA" id="ARBA00009347"/>
    </source>
</evidence>
<dbReference type="Gene3D" id="2.40.110.10">
    <property type="entry name" value="Butyryl-CoA Dehydrogenase, subunit A, domain 2"/>
    <property type="match status" value="1"/>
</dbReference>
<dbReference type="Gene3D" id="1.20.140.10">
    <property type="entry name" value="Butyryl-CoA Dehydrogenase, subunit A, domain 3"/>
    <property type="match status" value="1"/>
</dbReference>
<dbReference type="Pfam" id="PF00441">
    <property type="entry name" value="Acyl-CoA_dh_1"/>
    <property type="match status" value="1"/>
</dbReference>
<dbReference type="RefSeq" id="WP_211904774.1">
    <property type="nucleotide sequence ID" value="NZ_CP046729.1"/>
</dbReference>
<keyword evidence="3" id="KW-0285">Flavoprotein</keyword>
<dbReference type="Pfam" id="PF02770">
    <property type="entry name" value="Acyl-CoA_dh_M"/>
    <property type="match status" value="1"/>
</dbReference>
<dbReference type="Proteomes" id="UP000677898">
    <property type="component" value="Chromosome"/>
</dbReference>
<evidence type="ECO:0000256" key="4">
    <source>
        <dbReference type="ARBA" id="ARBA00022827"/>
    </source>
</evidence>
<evidence type="ECO:0000256" key="1">
    <source>
        <dbReference type="ARBA" id="ARBA00001974"/>
    </source>
</evidence>
<sequence>MDFSFTDEQKQLADAVRRFVDKDYGFEARNKVVYSAGGVSQAHWDALAELGLTALPVPEAQGGFDGRAMDLLVVMQELGRGLVVEPYAATVLGTQALKLAGGQGALLEPVAGGALKLAVAFGEPQSRYELFNVTTRAAQQGGGWTLSGAKAVVVHGGQADKLVVSARTGGEARDTAGLSLFLVDREAAGVTVKDYRTIDNLRAADIRFDNAPATLLGKAGEAWEIIDAVADFGCVLLCAEAIGLIDALNAATLEYTKTRQQFGVPIARFQALQHRMVDMFIHAEQARSITYLAAAHFEDGDAEARRRYVSAAKARVGQAAREVGQEAVQLHGGMGVTNELPAAHMFKRLTMINTTLGDVDHHLARFASLPGFRNAA</sequence>
<keyword evidence="4" id="KW-0274">FAD</keyword>
<dbReference type="PANTHER" id="PTHR43884:SF20">
    <property type="entry name" value="ACYL-COA DEHYDROGENASE FADE28"/>
    <property type="match status" value="1"/>
</dbReference>
<dbReference type="InterPro" id="IPR046373">
    <property type="entry name" value="Acyl-CoA_Oxase/DH_mid-dom_sf"/>
</dbReference>
<evidence type="ECO:0000313" key="10">
    <source>
        <dbReference type="Proteomes" id="UP000677898"/>
    </source>
</evidence>
<accession>A0ABX7ZDW9</accession>
<evidence type="ECO:0000256" key="3">
    <source>
        <dbReference type="ARBA" id="ARBA00022630"/>
    </source>
</evidence>
<dbReference type="InterPro" id="IPR037069">
    <property type="entry name" value="AcylCoA_DH/ox_N_sf"/>
</dbReference>
<comment type="cofactor">
    <cofactor evidence="1">
        <name>FAD</name>
        <dbReference type="ChEBI" id="CHEBI:57692"/>
    </cofactor>
</comment>
<keyword evidence="5" id="KW-0560">Oxidoreductase</keyword>
<reference evidence="9 10" key="1">
    <citation type="journal article" date="2021" name="Phytopathology">
        <title>Complete genome sequence of Ralstonia syzygii subsp. indonesiensis strain LLRS-1, isolated from wilted tobacco in China.</title>
        <authorList>
            <person name="Lu C.H."/>
            <person name="Li J.Y."/>
            <person name="Mi M.G."/>
            <person name="Lin Z.L."/>
            <person name="Jiang N."/>
            <person name="Gai X."/>
            <person name="Ma J.H."/>
            <person name="Lei L.P."/>
            <person name="Xia Z.Y."/>
        </authorList>
    </citation>
    <scope>NUCLEOTIDE SEQUENCE [LARGE SCALE GENOMIC DNA]</scope>
    <source>
        <strain evidence="9 10">LLRS-1</strain>
    </source>
</reference>
<proteinExistence type="inferred from homology"/>
<evidence type="ECO:0000259" key="6">
    <source>
        <dbReference type="Pfam" id="PF00441"/>
    </source>
</evidence>
<evidence type="ECO:0000259" key="7">
    <source>
        <dbReference type="Pfam" id="PF02770"/>
    </source>
</evidence>
<comment type="similarity">
    <text evidence="2">Belongs to the acyl-CoA dehydrogenase family.</text>
</comment>
<evidence type="ECO:0000259" key="8">
    <source>
        <dbReference type="Pfam" id="PF02771"/>
    </source>
</evidence>
<dbReference type="CDD" id="cd00567">
    <property type="entry name" value="ACAD"/>
    <property type="match status" value="1"/>
</dbReference>
<dbReference type="SUPFAM" id="SSF56645">
    <property type="entry name" value="Acyl-CoA dehydrogenase NM domain-like"/>
    <property type="match status" value="1"/>
</dbReference>
<dbReference type="InterPro" id="IPR006091">
    <property type="entry name" value="Acyl-CoA_Oxase/DH_mid-dom"/>
</dbReference>